<evidence type="ECO:0000256" key="2">
    <source>
        <dbReference type="ARBA" id="ARBA00004240"/>
    </source>
</evidence>
<dbReference type="SUPFAM" id="SSF81296">
    <property type="entry name" value="E set domains"/>
    <property type="match status" value="1"/>
</dbReference>
<proteinExistence type="predicted"/>
<dbReference type="FunFam" id="2.60.40.150:FF:000133">
    <property type="entry name" value="Pre-mRNA splicing helicase, putative"/>
    <property type="match status" value="1"/>
</dbReference>
<evidence type="ECO:0000256" key="6">
    <source>
        <dbReference type="ARBA" id="ARBA00023136"/>
    </source>
</evidence>
<keyword evidence="6" id="KW-0472">Membrane</keyword>
<dbReference type="OrthoDB" id="5575at2759"/>
<accession>A0A150GRY4</accession>
<reference evidence="10" key="1">
    <citation type="journal article" date="2016" name="Nat. Commun.">
        <title>The Gonium pectorale genome demonstrates co-option of cell cycle regulation during the evolution of multicellularity.</title>
        <authorList>
            <person name="Hanschen E.R."/>
            <person name="Marriage T.N."/>
            <person name="Ferris P.J."/>
            <person name="Hamaji T."/>
            <person name="Toyoda A."/>
            <person name="Fujiyama A."/>
            <person name="Neme R."/>
            <person name="Noguchi H."/>
            <person name="Minakuchi Y."/>
            <person name="Suzuki M."/>
            <person name="Kawai-Toyooka H."/>
            <person name="Smith D.R."/>
            <person name="Sparks H."/>
            <person name="Anderson J."/>
            <person name="Bakaric R."/>
            <person name="Luria V."/>
            <person name="Karger A."/>
            <person name="Kirschner M.W."/>
            <person name="Durand P.M."/>
            <person name="Michod R.E."/>
            <person name="Nozaki H."/>
            <person name="Olson B.J."/>
        </authorList>
    </citation>
    <scope>NUCLEOTIDE SEQUENCE [LARGE SCALE GENOMIC DNA]</scope>
    <source>
        <strain evidence="10">NIES-2863</strain>
    </source>
</reference>
<evidence type="ECO:0000259" key="8">
    <source>
        <dbReference type="SMART" id="SM00973"/>
    </source>
</evidence>
<protein>
    <recommendedName>
        <fullName evidence="8">SEC63 domain-containing protein</fullName>
    </recommendedName>
</protein>
<keyword evidence="7" id="KW-0143">Chaperone</keyword>
<dbReference type="InterPro" id="IPR004179">
    <property type="entry name" value="Sec63-dom"/>
</dbReference>
<dbReference type="Pfam" id="PF02889">
    <property type="entry name" value="Sec63"/>
    <property type="match status" value="1"/>
</dbReference>
<keyword evidence="10" id="KW-1185">Reference proteome</keyword>
<dbReference type="InterPro" id="IPR014756">
    <property type="entry name" value="Ig_E-set"/>
</dbReference>
<dbReference type="GO" id="GO:0005783">
    <property type="term" value="C:endoplasmic reticulum"/>
    <property type="evidence" value="ECO:0007669"/>
    <property type="project" value="UniProtKB-SubCell"/>
</dbReference>
<comment type="caution">
    <text evidence="9">The sequence shown here is derived from an EMBL/GenBank/DDBJ whole genome shotgun (WGS) entry which is preliminary data.</text>
</comment>
<evidence type="ECO:0000256" key="1">
    <source>
        <dbReference type="ARBA" id="ARBA00004141"/>
    </source>
</evidence>
<organism evidence="9 10">
    <name type="scientific">Gonium pectorale</name>
    <name type="common">Green alga</name>
    <dbReference type="NCBI Taxonomy" id="33097"/>
    <lineage>
        <taxon>Eukaryota</taxon>
        <taxon>Viridiplantae</taxon>
        <taxon>Chlorophyta</taxon>
        <taxon>core chlorophytes</taxon>
        <taxon>Chlorophyceae</taxon>
        <taxon>CS clade</taxon>
        <taxon>Chlamydomonadales</taxon>
        <taxon>Volvocaceae</taxon>
        <taxon>Gonium</taxon>
    </lineage>
</organism>
<evidence type="ECO:0000313" key="10">
    <source>
        <dbReference type="Proteomes" id="UP000075714"/>
    </source>
</evidence>
<dbReference type="GO" id="GO:0000388">
    <property type="term" value="P:spliceosome conformational change to release U4 (or U4atac) and U1 (or U11)"/>
    <property type="evidence" value="ECO:0007669"/>
    <property type="project" value="TreeGrafter"/>
</dbReference>
<evidence type="ECO:0000256" key="7">
    <source>
        <dbReference type="ARBA" id="ARBA00023186"/>
    </source>
</evidence>
<dbReference type="InterPro" id="IPR035892">
    <property type="entry name" value="C2_domain_sf"/>
</dbReference>
<gene>
    <name evidence="9" type="ORF">GPECTOR_9g642</name>
</gene>
<dbReference type="SMART" id="SM00973">
    <property type="entry name" value="Sec63"/>
    <property type="match status" value="1"/>
</dbReference>
<dbReference type="GO" id="GO:0003723">
    <property type="term" value="F:RNA binding"/>
    <property type="evidence" value="ECO:0007669"/>
    <property type="project" value="TreeGrafter"/>
</dbReference>
<dbReference type="Gene3D" id="1.10.3380.10">
    <property type="entry name" value="Sec63 N-terminal domain-like domain"/>
    <property type="match status" value="1"/>
</dbReference>
<dbReference type="GO" id="GO:0016020">
    <property type="term" value="C:membrane"/>
    <property type="evidence" value="ECO:0007669"/>
    <property type="project" value="UniProtKB-SubCell"/>
</dbReference>
<comment type="subcellular location">
    <subcellularLocation>
        <location evidence="2">Endoplasmic reticulum</location>
    </subcellularLocation>
    <subcellularLocation>
        <location evidence="1">Membrane</location>
        <topology evidence="1">Multi-pass membrane protein</topology>
    </subcellularLocation>
</comment>
<sequence length="315" mass="33858">MDLSPLNLGMIAAYYSIAYTTIELFAASLAPKTKIKGLLEILANASEFSSLEVRPGEETAIQKLVNHAPVSLSNPRPSDPHTKANALLQAYLSRTPLGGDLALDAKEVVGTSVRLLQAAVDALWDKDSPLLQLPHISPELAARLEGAGMGSVFELLEAEEGPRREALGGALSEAQLAELAQVANRYPDIAVSYDVVGADEEVLPGEAVSVVVSLEREMEGEELSPVPAPHFPGRRDEGWWLVVGDTKANTLLAIKRVNLTKAARTKLEFSAPPAGPDGSAHLTLYFMCDSWMGCDQEYELKLKVAANDDADRMDT</sequence>
<dbReference type="AlphaFoldDB" id="A0A150GRY4"/>
<dbReference type="GO" id="GO:0005681">
    <property type="term" value="C:spliceosomal complex"/>
    <property type="evidence" value="ECO:0007669"/>
    <property type="project" value="TreeGrafter"/>
</dbReference>
<dbReference type="GO" id="GO:0003724">
    <property type="term" value="F:RNA helicase activity"/>
    <property type="evidence" value="ECO:0007669"/>
    <property type="project" value="TreeGrafter"/>
</dbReference>
<keyword evidence="3" id="KW-0812">Transmembrane</keyword>
<dbReference type="Gene3D" id="1.10.150.20">
    <property type="entry name" value="5' to 3' exonuclease, C-terminal subdomain"/>
    <property type="match status" value="1"/>
</dbReference>
<dbReference type="STRING" id="33097.A0A150GRY4"/>
<evidence type="ECO:0000313" key="9">
    <source>
        <dbReference type="EMBL" id="KXZ52597.1"/>
    </source>
</evidence>
<dbReference type="EMBL" id="LSYV01000010">
    <property type="protein sequence ID" value="KXZ52597.1"/>
    <property type="molecule type" value="Genomic_DNA"/>
</dbReference>
<dbReference type="PANTHER" id="PTHR24075:SF5">
    <property type="entry name" value="U5 SMALL NUCLEAR RIBONUCLEOPROTEIN 200 KDA HELICASE"/>
    <property type="match status" value="1"/>
</dbReference>
<name>A0A150GRY4_GONPE</name>
<keyword evidence="5" id="KW-1133">Transmembrane helix</keyword>
<dbReference type="Proteomes" id="UP000075714">
    <property type="component" value="Unassembled WGS sequence"/>
</dbReference>
<dbReference type="SUPFAM" id="SSF158702">
    <property type="entry name" value="Sec63 N-terminal domain-like"/>
    <property type="match status" value="1"/>
</dbReference>
<evidence type="ECO:0000256" key="3">
    <source>
        <dbReference type="ARBA" id="ARBA00022692"/>
    </source>
</evidence>
<evidence type="ECO:0000256" key="4">
    <source>
        <dbReference type="ARBA" id="ARBA00022824"/>
    </source>
</evidence>
<dbReference type="PANTHER" id="PTHR24075">
    <property type="entry name" value="SEC63 DOMAIN-CONTAINING"/>
    <property type="match status" value="1"/>
</dbReference>
<dbReference type="Gene3D" id="2.60.40.150">
    <property type="entry name" value="C2 domain"/>
    <property type="match status" value="1"/>
</dbReference>
<keyword evidence="4" id="KW-0256">Endoplasmic reticulum</keyword>
<feature type="domain" description="SEC63" evidence="8">
    <location>
        <begin position="5"/>
        <end position="302"/>
    </location>
</feature>
<evidence type="ECO:0000256" key="5">
    <source>
        <dbReference type="ARBA" id="ARBA00022989"/>
    </source>
</evidence>